<dbReference type="Proteomes" id="UP001205311">
    <property type="component" value="Unassembled WGS sequence"/>
</dbReference>
<proteinExistence type="predicted"/>
<feature type="compositionally biased region" description="Low complexity" evidence="1">
    <location>
        <begin position="190"/>
        <end position="236"/>
    </location>
</feature>
<evidence type="ECO:0000313" key="3">
    <source>
        <dbReference type="EMBL" id="MCP2262611.1"/>
    </source>
</evidence>
<gene>
    <name evidence="2" type="ORF">LX15_006349</name>
    <name evidence="3" type="ORF">LX15_006352</name>
</gene>
<keyword evidence="4" id="KW-1185">Reference proteome</keyword>
<protein>
    <submittedName>
        <fullName evidence="2">Uncharacterized protein</fullName>
    </submittedName>
</protein>
<dbReference type="EMBL" id="JAMTCP010000081">
    <property type="protein sequence ID" value="MCP2262609.1"/>
    <property type="molecule type" value="Genomic_DNA"/>
</dbReference>
<name>A0ABT1I4D0_STRSD</name>
<feature type="region of interest" description="Disordered" evidence="1">
    <location>
        <begin position="136"/>
        <end position="261"/>
    </location>
</feature>
<feature type="compositionally biased region" description="Basic and acidic residues" evidence="1">
    <location>
        <begin position="136"/>
        <end position="152"/>
    </location>
</feature>
<organism evidence="2 4">
    <name type="scientific">Streptoalloteichus tenebrarius (strain ATCC 17920 / DSM 40477 / JCM 4838 / CBS 697.72 / NBRC 16177 / NCIMB 11028 / NRRL B-12390 / A12253. 1 / ISP 5477)</name>
    <name type="common">Streptomyces tenebrarius</name>
    <dbReference type="NCBI Taxonomy" id="1933"/>
    <lineage>
        <taxon>Bacteria</taxon>
        <taxon>Bacillati</taxon>
        <taxon>Actinomycetota</taxon>
        <taxon>Actinomycetes</taxon>
        <taxon>Pseudonocardiales</taxon>
        <taxon>Pseudonocardiaceae</taxon>
        <taxon>Streptoalloteichus</taxon>
    </lineage>
</organism>
<feature type="region of interest" description="Disordered" evidence="1">
    <location>
        <begin position="1"/>
        <end position="36"/>
    </location>
</feature>
<evidence type="ECO:0000313" key="4">
    <source>
        <dbReference type="Proteomes" id="UP001205311"/>
    </source>
</evidence>
<sequence length="261" mass="27909">MPSPRAQALASTDPPQRALPQAPFQGPGRLWHHPRRRRPYRPTPCWSAHRLLAADCADNNSRPEDFQLPARALGFQVLFSYRRDQFGTQAEHAGALQVEGIWHCPHMPQALVNASRDHTDKVIGADTYTQRIAARRAYELRPKTRPDAEGHLRSAPSRASPSRPPPVPSAPKPCPRARNGGRPTGACGQATKDPTATPGTPTTASTSKTPHSAGSGASPPKPSCSPSNSPPSTCTNGKGGAQHTTPNERSEPPTDAGPPRV</sequence>
<feature type="compositionally biased region" description="Pro residues" evidence="1">
    <location>
        <begin position="162"/>
        <end position="174"/>
    </location>
</feature>
<comment type="caution">
    <text evidence="2">The sequence shown here is derived from an EMBL/GenBank/DDBJ whole genome shotgun (WGS) entry which is preliminary data.</text>
</comment>
<dbReference type="EMBL" id="JAMTCP010000082">
    <property type="protein sequence ID" value="MCP2262611.1"/>
    <property type="molecule type" value="Genomic_DNA"/>
</dbReference>
<evidence type="ECO:0000313" key="2">
    <source>
        <dbReference type="EMBL" id="MCP2262609.1"/>
    </source>
</evidence>
<evidence type="ECO:0000256" key="1">
    <source>
        <dbReference type="SAM" id="MobiDB-lite"/>
    </source>
</evidence>
<reference evidence="2 4" key="1">
    <citation type="submission" date="2022-06" db="EMBL/GenBank/DDBJ databases">
        <title>Genomic Encyclopedia of Archaeal and Bacterial Type Strains, Phase II (KMG-II): from individual species to whole genera.</title>
        <authorList>
            <person name="Goeker M."/>
        </authorList>
    </citation>
    <scope>NUCLEOTIDE SEQUENCE [LARGE SCALE GENOMIC DNA]</scope>
    <source>
        <strain evidence="2 4">DSM 40477</strain>
    </source>
</reference>
<accession>A0ABT1I4D0</accession>